<dbReference type="EMBL" id="CADEPI010000650">
    <property type="protein sequence ID" value="CAB3387936.1"/>
    <property type="molecule type" value="Genomic_DNA"/>
</dbReference>
<dbReference type="Proteomes" id="UP000494165">
    <property type="component" value="Unassembled WGS sequence"/>
</dbReference>
<accession>A0A8S1E0S1</accession>
<gene>
    <name evidence="1" type="ORF">CLODIP_2_CD07546</name>
</gene>
<comment type="caution">
    <text evidence="1">The sequence shown here is derived from an EMBL/GenBank/DDBJ whole genome shotgun (WGS) entry which is preliminary data.</text>
</comment>
<keyword evidence="2" id="KW-1185">Reference proteome</keyword>
<reference evidence="1 2" key="1">
    <citation type="submission" date="2020-04" db="EMBL/GenBank/DDBJ databases">
        <authorList>
            <person name="Alioto T."/>
            <person name="Alioto T."/>
            <person name="Gomez Garrido J."/>
        </authorList>
    </citation>
    <scope>NUCLEOTIDE SEQUENCE [LARGE SCALE GENOMIC DNA]</scope>
</reference>
<organism evidence="1 2">
    <name type="scientific">Cloeon dipterum</name>
    <dbReference type="NCBI Taxonomy" id="197152"/>
    <lineage>
        <taxon>Eukaryota</taxon>
        <taxon>Metazoa</taxon>
        <taxon>Ecdysozoa</taxon>
        <taxon>Arthropoda</taxon>
        <taxon>Hexapoda</taxon>
        <taxon>Insecta</taxon>
        <taxon>Pterygota</taxon>
        <taxon>Palaeoptera</taxon>
        <taxon>Ephemeroptera</taxon>
        <taxon>Pisciforma</taxon>
        <taxon>Baetidae</taxon>
        <taxon>Cloeon</taxon>
    </lineage>
</organism>
<dbReference type="AlphaFoldDB" id="A0A8S1E0S1"/>
<sequence>MGPWDSQDSFWDMVNPRDTGSCLVVDRQYTNVGALFGVRQVQCSVPIANFACQKDGKRMTDLVTLEKNANMEVVKYVKVYNEKGECSFIHDFIKCFTNKSNSLEKFWNKDYHSIFDPRDYSKLVPNNRLDIIYGMIFNPDTDSKSSVQVVNKISYDEEVISSGCTYRYLRPKILTFHNACLAIGMQKYIRYIDI</sequence>
<protein>
    <submittedName>
        <fullName evidence="1">Uncharacterized protein</fullName>
    </submittedName>
</protein>
<evidence type="ECO:0000313" key="1">
    <source>
        <dbReference type="EMBL" id="CAB3387936.1"/>
    </source>
</evidence>
<evidence type="ECO:0000313" key="2">
    <source>
        <dbReference type="Proteomes" id="UP000494165"/>
    </source>
</evidence>
<name>A0A8S1E0S1_9INSE</name>
<proteinExistence type="predicted"/>